<sequence>MLIMNLEVFQPRPKPSRKDQMQFFSFLPEWETCALWRSQQR</sequence>
<protein>
    <submittedName>
        <fullName evidence="1">Uncharacterized protein</fullName>
    </submittedName>
</protein>
<evidence type="ECO:0000313" key="2">
    <source>
        <dbReference type="Proteomes" id="UP000215914"/>
    </source>
</evidence>
<dbReference type="AlphaFoldDB" id="A0A9K3DQM1"/>
<dbReference type="EMBL" id="MNCJ02000331">
    <property type="protein sequence ID" value="KAF5759049.1"/>
    <property type="molecule type" value="Genomic_DNA"/>
</dbReference>
<proteinExistence type="predicted"/>
<keyword evidence="2" id="KW-1185">Reference proteome</keyword>
<name>A0A9K3DQM1_HELAN</name>
<evidence type="ECO:0000313" key="1">
    <source>
        <dbReference type="EMBL" id="KAF5759049.1"/>
    </source>
</evidence>
<organism evidence="1 2">
    <name type="scientific">Helianthus annuus</name>
    <name type="common">Common sunflower</name>
    <dbReference type="NCBI Taxonomy" id="4232"/>
    <lineage>
        <taxon>Eukaryota</taxon>
        <taxon>Viridiplantae</taxon>
        <taxon>Streptophyta</taxon>
        <taxon>Embryophyta</taxon>
        <taxon>Tracheophyta</taxon>
        <taxon>Spermatophyta</taxon>
        <taxon>Magnoliopsida</taxon>
        <taxon>eudicotyledons</taxon>
        <taxon>Gunneridae</taxon>
        <taxon>Pentapetalae</taxon>
        <taxon>asterids</taxon>
        <taxon>campanulids</taxon>
        <taxon>Asterales</taxon>
        <taxon>Asteraceae</taxon>
        <taxon>Asteroideae</taxon>
        <taxon>Heliantheae alliance</taxon>
        <taxon>Heliantheae</taxon>
        <taxon>Helianthus</taxon>
    </lineage>
</organism>
<accession>A0A9K3DQM1</accession>
<gene>
    <name evidence="1" type="ORF">HanXRQr2_Chr16g0736521</name>
</gene>
<reference evidence="1" key="2">
    <citation type="submission" date="2020-06" db="EMBL/GenBank/DDBJ databases">
        <title>Helianthus annuus Genome sequencing and assembly Release 2.</title>
        <authorList>
            <person name="Gouzy J."/>
            <person name="Langlade N."/>
            <person name="Munos S."/>
        </authorList>
    </citation>
    <scope>NUCLEOTIDE SEQUENCE</scope>
    <source>
        <tissue evidence="1">Leaves</tissue>
    </source>
</reference>
<dbReference type="Proteomes" id="UP000215914">
    <property type="component" value="Unassembled WGS sequence"/>
</dbReference>
<comment type="caution">
    <text evidence="1">The sequence shown here is derived from an EMBL/GenBank/DDBJ whole genome shotgun (WGS) entry which is preliminary data.</text>
</comment>
<reference evidence="1" key="1">
    <citation type="journal article" date="2017" name="Nature">
        <title>The sunflower genome provides insights into oil metabolism, flowering and Asterid evolution.</title>
        <authorList>
            <person name="Badouin H."/>
            <person name="Gouzy J."/>
            <person name="Grassa C.J."/>
            <person name="Murat F."/>
            <person name="Staton S.E."/>
            <person name="Cottret L."/>
            <person name="Lelandais-Briere C."/>
            <person name="Owens G.L."/>
            <person name="Carrere S."/>
            <person name="Mayjonade B."/>
            <person name="Legrand L."/>
            <person name="Gill N."/>
            <person name="Kane N.C."/>
            <person name="Bowers J.E."/>
            <person name="Hubner S."/>
            <person name="Bellec A."/>
            <person name="Berard A."/>
            <person name="Berges H."/>
            <person name="Blanchet N."/>
            <person name="Boniface M.C."/>
            <person name="Brunel D."/>
            <person name="Catrice O."/>
            <person name="Chaidir N."/>
            <person name="Claudel C."/>
            <person name="Donnadieu C."/>
            <person name="Faraut T."/>
            <person name="Fievet G."/>
            <person name="Helmstetter N."/>
            <person name="King M."/>
            <person name="Knapp S.J."/>
            <person name="Lai Z."/>
            <person name="Le Paslier M.C."/>
            <person name="Lippi Y."/>
            <person name="Lorenzon L."/>
            <person name="Mandel J.R."/>
            <person name="Marage G."/>
            <person name="Marchand G."/>
            <person name="Marquand E."/>
            <person name="Bret-Mestries E."/>
            <person name="Morien E."/>
            <person name="Nambeesan S."/>
            <person name="Nguyen T."/>
            <person name="Pegot-Espagnet P."/>
            <person name="Pouilly N."/>
            <person name="Raftis F."/>
            <person name="Sallet E."/>
            <person name="Schiex T."/>
            <person name="Thomas J."/>
            <person name="Vandecasteele C."/>
            <person name="Vares D."/>
            <person name="Vear F."/>
            <person name="Vautrin S."/>
            <person name="Crespi M."/>
            <person name="Mangin B."/>
            <person name="Burke J.M."/>
            <person name="Salse J."/>
            <person name="Munos S."/>
            <person name="Vincourt P."/>
            <person name="Rieseberg L.H."/>
            <person name="Langlade N.B."/>
        </authorList>
    </citation>
    <scope>NUCLEOTIDE SEQUENCE</scope>
    <source>
        <tissue evidence="1">Leaves</tissue>
    </source>
</reference>
<dbReference type="Gramene" id="mRNA:HanXRQr2_Chr16g0736521">
    <property type="protein sequence ID" value="mRNA:HanXRQr2_Chr16g0736521"/>
    <property type="gene ID" value="HanXRQr2_Chr16g0736521"/>
</dbReference>